<protein>
    <submittedName>
        <fullName evidence="1">Uncharacterized protein</fullName>
    </submittedName>
</protein>
<reference evidence="1" key="1">
    <citation type="journal article" date="2019" name="MBio">
        <title>Virus Genomes from Deep Sea Sediments Expand the Ocean Megavirome and Support Independent Origins of Viral Gigantism.</title>
        <authorList>
            <person name="Backstrom D."/>
            <person name="Yutin N."/>
            <person name="Jorgensen S.L."/>
            <person name="Dharamshi J."/>
            <person name="Homa F."/>
            <person name="Zaremba-Niedwiedzka K."/>
            <person name="Spang A."/>
            <person name="Wolf Y.I."/>
            <person name="Koonin E.V."/>
            <person name="Ettema T.J."/>
        </authorList>
    </citation>
    <scope>NUCLEOTIDE SEQUENCE</scope>
</reference>
<gene>
    <name evidence="1" type="ORF">LCPAC202_01440</name>
</gene>
<dbReference type="EMBL" id="MK500513">
    <property type="protein sequence ID" value="QBK91170.1"/>
    <property type="molecule type" value="Genomic_DNA"/>
</dbReference>
<evidence type="ECO:0000313" key="1">
    <source>
        <dbReference type="EMBL" id="QBK91170.1"/>
    </source>
</evidence>
<proteinExistence type="predicted"/>
<name>A0A481Z7T0_9VIRU</name>
<accession>A0A481Z7T0</accession>
<organism evidence="1">
    <name type="scientific">Pithovirus LCPAC202</name>
    <dbReference type="NCBI Taxonomy" id="2506592"/>
    <lineage>
        <taxon>Viruses</taxon>
        <taxon>Pithoviruses</taxon>
    </lineage>
</organism>
<sequence length="242" mass="27902">MGNATNGFVVCRTGRGDRIDITKAIEDYNHNPTYQTYYTAKFLAILNDKSVPESPEFEPSGYLKTMEWMSIIGGKENSIQVPNQNVNGNDLRETCHKYITLSVTEYKITMHQGTEVFLSELFKKTWKALECYRDTSSFRSFSRMNLNRYMFICEAYMNLLGERYSLLVKAYERATHDSFMLNVSNSTDTVTFSVFHEDVNKHVDFQTTIMDVGTHRNVFIGLAGEKNITIHRDPLESEIVFV</sequence>